<dbReference type="PANTHER" id="PTHR35205">
    <property type="entry name" value="NB-ARC AND TPR DOMAIN PROTEIN"/>
    <property type="match status" value="1"/>
</dbReference>
<name>A0A6A6EUS1_9PEZI</name>
<dbReference type="SUPFAM" id="SSF52540">
    <property type="entry name" value="P-loop containing nucleoside triphosphate hydrolases"/>
    <property type="match status" value="1"/>
</dbReference>
<keyword evidence="3" id="KW-1185">Reference proteome</keyword>
<gene>
    <name evidence="2" type="ORF">K469DRAFT_756928</name>
</gene>
<reference evidence="2" key="1">
    <citation type="journal article" date="2020" name="Stud. Mycol.">
        <title>101 Dothideomycetes genomes: a test case for predicting lifestyles and emergence of pathogens.</title>
        <authorList>
            <person name="Haridas S."/>
            <person name="Albert R."/>
            <person name="Binder M."/>
            <person name="Bloem J."/>
            <person name="Labutti K."/>
            <person name="Salamov A."/>
            <person name="Andreopoulos B."/>
            <person name="Baker S."/>
            <person name="Barry K."/>
            <person name="Bills G."/>
            <person name="Bluhm B."/>
            <person name="Cannon C."/>
            <person name="Castanera R."/>
            <person name="Culley D."/>
            <person name="Daum C."/>
            <person name="Ezra D."/>
            <person name="Gonzalez J."/>
            <person name="Henrissat B."/>
            <person name="Kuo A."/>
            <person name="Liang C."/>
            <person name="Lipzen A."/>
            <person name="Lutzoni F."/>
            <person name="Magnuson J."/>
            <person name="Mondo S."/>
            <person name="Nolan M."/>
            <person name="Ohm R."/>
            <person name="Pangilinan J."/>
            <person name="Park H.-J."/>
            <person name="Ramirez L."/>
            <person name="Alfaro M."/>
            <person name="Sun H."/>
            <person name="Tritt A."/>
            <person name="Yoshinaga Y."/>
            <person name="Zwiers L.-H."/>
            <person name="Turgeon B."/>
            <person name="Goodwin S."/>
            <person name="Spatafora J."/>
            <person name="Crous P."/>
            <person name="Grigoriev I."/>
        </authorList>
    </citation>
    <scope>NUCLEOTIDE SEQUENCE</scope>
    <source>
        <strain evidence="2">CBS 207.26</strain>
    </source>
</reference>
<dbReference type="EMBL" id="ML994610">
    <property type="protein sequence ID" value="KAF2195031.1"/>
    <property type="molecule type" value="Genomic_DNA"/>
</dbReference>
<organism evidence="2 3">
    <name type="scientific">Zopfia rhizophila CBS 207.26</name>
    <dbReference type="NCBI Taxonomy" id="1314779"/>
    <lineage>
        <taxon>Eukaryota</taxon>
        <taxon>Fungi</taxon>
        <taxon>Dikarya</taxon>
        <taxon>Ascomycota</taxon>
        <taxon>Pezizomycotina</taxon>
        <taxon>Dothideomycetes</taxon>
        <taxon>Dothideomycetes incertae sedis</taxon>
        <taxon>Zopfiaceae</taxon>
        <taxon>Zopfia</taxon>
    </lineage>
</organism>
<evidence type="ECO:0000313" key="2">
    <source>
        <dbReference type="EMBL" id="KAF2195031.1"/>
    </source>
</evidence>
<dbReference type="Pfam" id="PF00931">
    <property type="entry name" value="NB-ARC"/>
    <property type="match status" value="1"/>
</dbReference>
<evidence type="ECO:0000313" key="3">
    <source>
        <dbReference type="Proteomes" id="UP000800200"/>
    </source>
</evidence>
<sequence length="508" mass="56895">LQICTRLRKLSALLDPVAVAVDVLSHDLGTPPALLWGVLGLSIEASSTQLNFIEVTLKTFESLLATLPRFRTYVDVLPNSPHLALAIQDVFQVYLDLGRRCVGTFGGKGLNFIRKLKWFQYQKHIFGDSLGKLRRLTDIVHKEAGVAMEERSQQIAEYRHYEIIASQQEVLSAMTRNQDAVEINDSLIFMVPHPPNSSFTGRNDELEAIHHTLRLNDAKLRGQKVVAICGLGGAGKSQLALKYVHQYQSAYKAVFWVTCDSVVKMDGDFASIAKRLGFSNMSLQQNRENVLNWLSKAGDDWLLIFDNVDSINDISDFWPRSLDGCIMLTSQNSNWRYKENVDRTILLKSLTSKESIGMLEKIMAKQGKIISSEAAAALVKETGGLPLAIRHIGSYICAMGTDPVQFLQAYQDENEASAIDAWDESIPSWYSHTLSTFLNYAFEKLTDDAIALLSTVCFLDPETIGEDVFTQEDISYGPCMSKNRYVISHFEVCDISWVFVANIREATV</sequence>
<evidence type="ECO:0000259" key="1">
    <source>
        <dbReference type="Pfam" id="PF00931"/>
    </source>
</evidence>
<dbReference type="AlphaFoldDB" id="A0A6A6EUS1"/>
<feature type="domain" description="NB-ARC" evidence="1">
    <location>
        <begin position="205"/>
        <end position="364"/>
    </location>
</feature>
<dbReference type="GO" id="GO:0043531">
    <property type="term" value="F:ADP binding"/>
    <property type="evidence" value="ECO:0007669"/>
    <property type="project" value="InterPro"/>
</dbReference>
<dbReference type="PANTHER" id="PTHR35205:SF1">
    <property type="entry name" value="ZU5 DOMAIN-CONTAINING PROTEIN"/>
    <property type="match status" value="1"/>
</dbReference>
<accession>A0A6A6EUS1</accession>
<protein>
    <recommendedName>
        <fullName evidence="1">NB-ARC domain-containing protein</fullName>
    </recommendedName>
</protein>
<dbReference type="Proteomes" id="UP000800200">
    <property type="component" value="Unassembled WGS sequence"/>
</dbReference>
<dbReference type="Gene3D" id="3.40.50.300">
    <property type="entry name" value="P-loop containing nucleotide triphosphate hydrolases"/>
    <property type="match status" value="1"/>
</dbReference>
<dbReference type="InterPro" id="IPR002182">
    <property type="entry name" value="NB-ARC"/>
</dbReference>
<dbReference type="PRINTS" id="PR00364">
    <property type="entry name" value="DISEASERSIST"/>
</dbReference>
<dbReference type="InterPro" id="IPR027417">
    <property type="entry name" value="P-loop_NTPase"/>
</dbReference>
<proteinExistence type="predicted"/>
<feature type="non-terminal residue" evidence="2">
    <location>
        <position position="1"/>
    </location>
</feature>
<dbReference type="OrthoDB" id="674604at2759"/>